<evidence type="ECO:0000256" key="2">
    <source>
        <dbReference type="SAM" id="Phobius"/>
    </source>
</evidence>
<keyword evidence="2" id="KW-0812">Transmembrane</keyword>
<organism evidence="3 4">
    <name type="scientific">Polychaeton citri CBS 116435</name>
    <dbReference type="NCBI Taxonomy" id="1314669"/>
    <lineage>
        <taxon>Eukaryota</taxon>
        <taxon>Fungi</taxon>
        <taxon>Dikarya</taxon>
        <taxon>Ascomycota</taxon>
        <taxon>Pezizomycotina</taxon>
        <taxon>Dothideomycetes</taxon>
        <taxon>Dothideomycetidae</taxon>
        <taxon>Capnodiales</taxon>
        <taxon>Capnodiaceae</taxon>
        <taxon>Polychaeton</taxon>
    </lineage>
</organism>
<keyword evidence="2" id="KW-1133">Transmembrane helix</keyword>
<feature type="transmembrane region" description="Helical" evidence="2">
    <location>
        <begin position="46"/>
        <end position="65"/>
    </location>
</feature>
<gene>
    <name evidence="3" type="ORF">K431DRAFT_334045</name>
</gene>
<proteinExistence type="predicted"/>
<sequence>MVATRNHPRDFSTPSSRTTQSSAGSPEHNPPVSRLTWSHTPSNLTLLWLAISLPLVIWDTGYVLLRPHSMPGGALHSPIWTPYGLYGQIDYTYGFEALYTGLGFTGAQATVNAIETTAYLVYLYVVYAYGEQDSQQGRGAPSKKTMGPLSGLSESRTLYGQPAARAVLLAFTTASITFAKTVIYVLNEAFSGEHGWGGIGHNDFLTLIPLWIIPNGAWLVFPAYMTYVFGLEILEGLDIATSRSRRTS</sequence>
<keyword evidence="4" id="KW-1185">Reference proteome</keyword>
<name>A0A9P4Q3P6_9PEZI</name>
<dbReference type="OrthoDB" id="60858at2759"/>
<dbReference type="PANTHER" id="PTHR37919">
    <property type="entry name" value="PROTEIN CBG05606"/>
    <property type="match status" value="1"/>
</dbReference>
<evidence type="ECO:0008006" key="5">
    <source>
        <dbReference type="Google" id="ProtNLM"/>
    </source>
</evidence>
<comment type="caution">
    <text evidence="3">The sequence shown here is derived from an EMBL/GenBank/DDBJ whole genome shotgun (WGS) entry which is preliminary data.</text>
</comment>
<evidence type="ECO:0000313" key="4">
    <source>
        <dbReference type="Proteomes" id="UP000799441"/>
    </source>
</evidence>
<evidence type="ECO:0000256" key="1">
    <source>
        <dbReference type="SAM" id="MobiDB-lite"/>
    </source>
</evidence>
<dbReference type="PANTHER" id="PTHR37919:SF2">
    <property type="entry name" value="EXPERA DOMAIN-CONTAINING PROTEIN"/>
    <property type="match status" value="1"/>
</dbReference>
<feature type="compositionally biased region" description="Polar residues" evidence="1">
    <location>
        <begin position="12"/>
        <end position="24"/>
    </location>
</feature>
<keyword evidence="2" id="KW-0472">Membrane</keyword>
<dbReference type="EMBL" id="MU003843">
    <property type="protein sequence ID" value="KAF2717472.1"/>
    <property type="molecule type" value="Genomic_DNA"/>
</dbReference>
<dbReference type="Proteomes" id="UP000799441">
    <property type="component" value="Unassembled WGS sequence"/>
</dbReference>
<feature type="region of interest" description="Disordered" evidence="1">
    <location>
        <begin position="1"/>
        <end position="34"/>
    </location>
</feature>
<evidence type="ECO:0000313" key="3">
    <source>
        <dbReference type="EMBL" id="KAF2717472.1"/>
    </source>
</evidence>
<accession>A0A9P4Q3P6</accession>
<feature type="transmembrane region" description="Helical" evidence="2">
    <location>
        <begin position="206"/>
        <end position="229"/>
    </location>
</feature>
<reference evidence="3" key="1">
    <citation type="journal article" date="2020" name="Stud. Mycol.">
        <title>101 Dothideomycetes genomes: a test case for predicting lifestyles and emergence of pathogens.</title>
        <authorList>
            <person name="Haridas S."/>
            <person name="Albert R."/>
            <person name="Binder M."/>
            <person name="Bloem J."/>
            <person name="Labutti K."/>
            <person name="Salamov A."/>
            <person name="Andreopoulos B."/>
            <person name="Baker S."/>
            <person name="Barry K."/>
            <person name="Bills G."/>
            <person name="Bluhm B."/>
            <person name="Cannon C."/>
            <person name="Castanera R."/>
            <person name="Culley D."/>
            <person name="Daum C."/>
            <person name="Ezra D."/>
            <person name="Gonzalez J."/>
            <person name="Henrissat B."/>
            <person name="Kuo A."/>
            <person name="Liang C."/>
            <person name="Lipzen A."/>
            <person name="Lutzoni F."/>
            <person name="Magnuson J."/>
            <person name="Mondo S."/>
            <person name="Nolan M."/>
            <person name="Ohm R."/>
            <person name="Pangilinan J."/>
            <person name="Park H.-J."/>
            <person name="Ramirez L."/>
            <person name="Alfaro M."/>
            <person name="Sun H."/>
            <person name="Tritt A."/>
            <person name="Yoshinaga Y."/>
            <person name="Zwiers L.-H."/>
            <person name="Turgeon B."/>
            <person name="Goodwin S."/>
            <person name="Spatafora J."/>
            <person name="Crous P."/>
            <person name="Grigoriev I."/>
        </authorList>
    </citation>
    <scope>NUCLEOTIDE SEQUENCE</scope>
    <source>
        <strain evidence="3">CBS 116435</strain>
    </source>
</reference>
<protein>
    <recommendedName>
        <fullName evidence="5">C6 transcription factor</fullName>
    </recommendedName>
</protein>
<dbReference type="AlphaFoldDB" id="A0A9P4Q3P6"/>
<feature type="transmembrane region" description="Helical" evidence="2">
    <location>
        <begin position="166"/>
        <end position="186"/>
    </location>
</feature>